<proteinExistence type="predicted"/>
<dbReference type="PANTHER" id="PTHR38564">
    <property type="entry name" value="SI:CH73-250A16.5-RELATED"/>
    <property type="match status" value="1"/>
</dbReference>
<dbReference type="AlphaFoldDB" id="A0A8C4GDY0"/>
<name>A0A8C4GDY0_DICLA</name>
<organism evidence="1 2">
    <name type="scientific">Dicentrarchus labrax</name>
    <name type="common">European seabass</name>
    <name type="synonym">Morone labrax</name>
    <dbReference type="NCBI Taxonomy" id="13489"/>
    <lineage>
        <taxon>Eukaryota</taxon>
        <taxon>Metazoa</taxon>
        <taxon>Chordata</taxon>
        <taxon>Craniata</taxon>
        <taxon>Vertebrata</taxon>
        <taxon>Euteleostomi</taxon>
        <taxon>Actinopterygii</taxon>
        <taxon>Neopterygii</taxon>
        <taxon>Teleostei</taxon>
        <taxon>Neoteleostei</taxon>
        <taxon>Acanthomorphata</taxon>
        <taxon>Eupercaria</taxon>
        <taxon>Moronidae</taxon>
        <taxon>Dicentrarchus</taxon>
    </lineage>
</organism>
<accession>A0A8C4GDY0</accession>
<sequence length="94" mass="10326">NVLQLVSTAPYLITATHTSPTTKKVSDLQFLLEQSTVCKMTVSAFFFSDHDNEYLCSSLCTGSDLISAEGYKQFSNKWICPGFDTANCTLSSLI</sequence>
<reference evidence="1" key="2">
    <citation type="submission" date="2025-09" db="UniProtKB">
        <authorList>
            <consortium name="Ensembl"/>
        </authorList>
    </citation>
    <scope>IDENTIFICATION</scope>
</reference>
<dbReference type="GeneTree" id="ENSGT00940000175258"/>
<dbReference type="Ensembl" id="ENSDLAT00005001766.2">
    <property type="protein sequence ID" value="ENSDLAP00005001689.2"/>
    <property type="gene ID" value="ENSDLAG00005000804.2"/>
</dbReference>
<reference evidence="1" key="1">
    <citation type="submission" date="2025-08" db="UniProtKB">
        <authorList>
            <consortium name="Ensembl"/>
        </authorList>
    </citation>
    <scope>IDENTIFICATION</scope>
</reference>
<dbReference type="Proteomes" id="UP000694389">
    <property type="component" value="Unassembled WGS sequence"/>
</dbReference>
<dbReference type="PANTHER" id="PTHR38564:SF2">
    <property type="entry name" value="WU:FC46H12 PRECURSOR"/>
    <property type="match status" value="1"/>
</dbReference>
<evidence type="ECO:0000313" key="2">
    <source>
        <dbReference type="Proteomes" id="UP000694389"/>
    </source>
</evidence>
<protein>
    <submittedName>
        <fullName evidence="1">Uncharacterized protein</fullName>
    </submittedName>
</protein>
<keyword evidence="2" id="KW-1185">Reference proteome</keyword>
<evidence type="ECO:0000313" key="1">
    <source>
        <dbReference type="Ensembl" id="ENSDLAP00005001689.2"/>
    </source>
</evidence>